<proteinExistence type="inferred from homology"/>
<evidence type="ECO:0000256" key="1">
    <source>
        <dbReference type="ARBA" id="ARBA00007905"/>
    </source>
</evidence>
<comment type="caution">
    <text evidence="9">The sequence shown here is derived from an EMBL/GenBank/DDBJ whole genome shotgun (WGS) entry which is preliminary data.</text>
</comment>
<feature type="site" description="Lowers pKa of active site Tyr" evidence="7">
    <location>
        <position position="72"/>
    </location>
</feature>
<feature type="active site" description="Proton donor" evidence="5">
    <location>
        <position position="47"/>
    </location>
</feature>
<feature type="binding site" evidence="6">
    <location>
        <position position="105"/>
    </location>
    <ligand>
        <name>substrate</name>
    </ligand>
</feature>
<sequence length="276" mass="30066">MKIVSANGASIPALGFGTFRMPGPDTERMVAHVLGNGYRHIDTAQIYGNEADVGNGILRSGIARGDLFLITKVWVENYRHDAFIASVDESLKKLKTDYVDLLLLHWPNDAVPLAEQIAALNEVAKAGKVRHIGVSNFNRALMREAVRLSDLPLVTNQVEYHPYLDQSPILEVAASLGMSVTAYYAMADGKVLSDPMLKDIAVRHGKSIAQIVLRWIVQQGLIVLSKTVSEDRAAENAAIFDFALSQDEMAAIHALAQPNGRIVSPDGLAPVWDEAT</sequence>
<comment type="similarity">
    <text evidence="1">Belongs to the aldo/keto reductase family.</text>
</comment>
<dbReference type="PROSITE" id="PS00798">
    <property type="entry name" value="ALDOKETO_REDUCTASE_1"/>
    <property type="match status" value="1"/>
</dbReference>
<dbReference type="RefSeq" id="WP_112344656.1">
    <property type="nucleotide sequence ID" value="NZ_QMKK01000054.1"/>
</dbReference>
<organism evidence="9 10">
    <name type="scientific">Rhizobium tropici</name>
    <dbReference type="NCBI Taxonomy" id="398"/>
    <lineage>
        <taxon>Bacteria</taxon>
        <taxon>Pseudomonadati</taxon>
        <taxon>Pseudomonadota</taxon>
        <taxon>Alphaproteobacteria</taxon>
        <taxon>Hyphomicrobiales</taxon>
        <taxon>Rhizobiaceae</taxon>
        <taxon>Rhizobium/Agrobacterium group</taxon>
        <taxon>Rhizobium</taxon>
    </lineage>
</organism>
<dbReference type="Proteomes" id="UP000251205">
    <property type="component" value="Unassembled WGS sequence"/>
</dbReference>
<dbReference type="InterPro" id="IPR036812">
    <property type="entry name" value="NAD(P)_OxRdtase_dom_sf"/>
</dbReference>
<accession>A0A329Y2D3</accession>
<dbReference type="PANTHER" id="PTHR43827:SF3">
    <property type="entry name" value="NADP-DEPENDENT OXIDOREDUCTASE DOMAIN-CONTAINING PROTEIN"/>
    <property type="match status" value="1"/>
</dbReference>
<dbReference type="PRINTS" id="PR00069">
    <property type="entry name" value="ALDKETRDTASE"/>
</dbReference>
<dbReference type="FunFam" id="3.20.20.100:FF:000002">
    <property type="entry name" value="2,5-diketo-D-gluconic acid reductase A"/>
    <property type="match status" value="1"/>
</dbReference>
<dbReference type="GO" id="GO:0051596">
    <property type="term" value="P:methylglyoxal catabolic process"/>
    <property type="evidence" value="ECO:0007669"/>
    <property type="project" value="TreeGrafter"/>
</dbReference>
<comment type="catalytic activity">
    <reaction evidence="4">
        <text>hydroxyacetone + NADP(+) = methylglyoxal + NADPH + H(+)</text>
        <dbReference type="Rhea" id="RHEA:27986"/>
        <dbReference type="ChEBI" id="CHEBI:15378"/>
        <dbReference type="ChEBI" id="CHEBI:17158"/>
        <dbReference type="ChEBI" id="CHEBI:27957"/>
        <dbReference type="ChEBI" id="CHEBI:57783"/>
        <dbReference type="ChEBI" id="CHEBI:58349"/>
    </reaction>
</comment>
<evidence type="ECO:0000256" key="3">
    <source>
        <dbReference type="ARBA" id="ARBA00023002"/>
    </source>
</evidence>
<reference evidence="9 10" key="1">
    <citation type="submission" date="2018-06" db="EMBL/GenBank/DDBJ databases">
        <title>Whole Genome Sequence of an efficient microsymbiont, Rhizobium tropici.</title>
        <authorList>
            <person name="Srinivasan R."/>
            <person name="Singh H.V."/>
            <person name="Srivastava R."/>
            <person name="Kumari B."/>
            <person name="Radhakrishna A."/>
        </authorList>
    </citation>
    <scope>NUCLEOTIDE SEQUENCE [LARGE SCALE GENOMIC DNA]</scope>
    <source>
        <strain evidence="9 10">IGFRI Rhizo-19</strain>
    </source>
</reference>
<evidence type="ECO:0000256" key="4">
    <source>
        <dbReference type="ARBA" id="ARBA00049445"/>
    </source>
</evidence>
<dbReference type="AlphaFoldDB" id="A0A329Y2D3"/>
<evidence type="ECO:0000256" key="7">
    <source>
        <dbReference type="PIRSR" id="PIRSR000097-3"/>
    </source>
</evidence>
<gene>
    <name evidence="9" type="ORF">DQ393_26390</name>
</gene>
<dbReference type="PROSITE" id="PS00062">
    <property type="entry name" value="ALDOKETO_REDUCTASE_2"/>
    <property type="match status" value="1"/>
</dbReference>
<dbReference type="PANTHER" id="PTHR43827">
    <property type="entry name" value="2,5-DIKETO-D-GLUCONIC ACID REDUCTASE"/>
    <property type="match status" value="1"/>
</dbReference>
<feature type="domain" description="NADP-dependent oxidoreductase" evidence="8">
    <location>
        <begin position="14"/>
        <end position="255"/>
    </location>
</feature>
<dbReference type="SUPFAM" id="SSF51430">
    <property type="entry name" value="NAD(P)-linked oxidoreductase"/>
    <property type="match status" value="1"/>
</dbReference>
<dbReference type="OrthoDB" id="9804790at2"/>
<evidence type="ECO:0000256" key="5">
    <source>
        <dbReference type="PIRSR" id="PIRSR000097-1"/>
    </source>
</evidence>
<dbReference type="Pfam" id="PF00248">
    <property type="entry name" value="Aldo_ket_red"/>
    <property type="match status" value="1"/>
</dbReference>
<evidence type="ECO:0000256" key="2">
    <source>
        <dbReference type="ARBA" id="ARBA00022857"/>
    </source>
</evidence>
<keyword evidence="3" id="KW-0560">Oxidoreductase</keyword>
<dbReference type="EMBL" id="QMKK01000054">
    <property type="protein sequence ID" value="RAX38159.1"/>
    <property type="molecule type" value="Genomic_DNA"/>
</dbReference>
<dbReference type="InterPro" id="IPR023210">
    <property type="entry name" value="NADP_OxRdtase_dom"/>
</dbReference>
<protein>
    <submittedName>
        <fullName evidence="9">Aldo/keto reductase</fullName>
    </submittedName>
</protein>
<dbReference type="Gene3D" id="3.20.20.100">
    <property type="entry name" value="NADP-dependent oxidoreductase domain"/>
    <property type="match status" value="1"/>
</dbReference>
<evidence type="ECO:0000313" key="9">
    <source>
        <dbReference type="EMBL" id="RAX38159.1"/>
    </source>
</evidence>
<evidence type="ECO:0000313" key="10">
    <source>
        <dbReference type="Proteomes" id="UP000251205"/>
    </source>
</evidence>
<dbReference type="CDD" id="cd19140">
    <property type="entry name" value="AKR_AKR3F3"/>
    <property type="match status" value="1"/>
</dbReference>
<keyword evidence="2" id="KW-0521">NADP</keyword>
<dbReference type="InterPro" id="IPR020471">
    <property type="entry name" value="AKR"/>
</dbReference>
<dbReference type="GO" id="GO:1990002">
    <property type="term" value="F:methylglyoxal reductase (NADPH) (acetol producing) activity"/>
    <property type="evidence" value="ECO:0007669"/>
    <property type="project" value="TreeGrafter"/>
</dbReference>
<dbReference type="InterPro" id="IPR018170">
    <property type="entry name" value="Aldo/ket_reductase_CS"/>
</dbReference>
<evidence type="ECO:0000256" key="6">
    <source>
        <dbReference type="PIRSR" id="PIRSR000097-2"/>
    </source>
</evidence>
<dbReference type="PIRSF" id="PIRSF000097">
    <property type="entry name" value="AKR"/>
    <property type="match status" value="1"/>
</dbReference>
<name>A0A329Y2D3_RHITR</name>
<evidence type="ECO:0000259" key="8">
    <source>
        <dbReference type="Pfam" id="PF00248"/>
    </source>
</evidence>